<evidence type="ECO:0000313" key="1">
    <source>
        <dbReference type="EMBL" id="MBB6469954.1"/>
    </source>
</evidence>
<comment type="caution">
    <text evidence="1">The sequence shown here is derived from an EMBL/GenBank/DDBJ whole genome shotgun (WGS) entry which is preliminary data.</text>
</comment>
<accession>A0A8E1WLJ4</accession>
<reference evidence="1 2" key="1">
    <citation type="submission" date="2020-08" db="EMBL/GenBank/DDBJ databases">
        <title>Genomic Encyclopedia of Type Strains, Phase IV (KMG-IV): sequencing the most valuable type-strain genomes for metagenomic binning, comparative biology and taxonomic classification.</title>
        <authorList>
            <person name="Goeker M."/>
        </authorList>
    </citation>
    <scope>NUCLEOTIDE SEQUENCE [LARGE SCALE GENOMIC DNA]</scope>
    <source>
        <strain evidence="1 2">DSM 17454</strain>
    </source>
</reference>
<dbReference type="Proteomes" id="UP000532373">
    <property type="component" value="Unassembled WGS sequence"/>
</dbReference>
<evidence type="ECO:0000313" key="2">
    <source>
        <dbReference type="Proteomes" id="UP000532373"/>
    </source>
</evidence>
<dbReference type="EMBL" id="JACHGI010000020">
    <property type="protein sequence ID" value="MBB6469954.1"/>
    <property type="molecule type" value="Genomic_DNA"/>
</dbReference>
<proteinExistence type="predicted"/>
<gene>
    <name evidence="1" type="ORF">HNQ96_005848</name>
</gene>
<dbReference type="RefSeq" id="WP_184773755.1">
    <property type="nucleotide sequence ID" value="NZ_JACHGI010000020.1"/>
</dbReference>
<sequence>MKATARSAVDSQIVTGRSGPLLGPISTNRADNLAWCHFMVPPRSNDSKADMAITSKPCGLHCKVPRRELALLARPKGASSLPGKEVRSVYLLAMTIYGVA</sequence>
<name>A0A8E1WLJ4_9HYPH</name>
<dbReference type="AlphaFoldDB" id="A0A8E1WLJ4"/>
<protein>
    <submittedName>
        <fullName evidence="1">Uncharacterized protein</fullName>
    </submittedName>
</protein>
<organism evidence="1 2">
    <name type="scientific">Aminobacter carboxidus</name>
    <dbReference type="NCBI Taxonomy" id="376165"/>
    <lineage>
        <taxon>Bacteria</taxon>
        <taxon>Pseudomonadati</taxon>
        <taxon>Pseudomonadota</taxon>
        <taxon>Alphaproteobacteria</taxon>
        <taxon>Hyphomicrobiales</taxon>
        <taxon>Phyllobacteriaceae</taxon>
        <taxon>Aminobacter</taxon>
    </lineage>
</organism>